<feature type="repeat" description="Solcar" evidence="10">
    <location>
        <begin position="30"/>
        <end position="102"/>
    </location>
</feature>
<evidence type="ECO:0000256" key="1">
    <source>
        <dbReference type="ARBA" id="ARBA00004225"/>
    </source>
</evidence>
<comment type="similarity">
    <text evidence="2 11">Belongs to the mitochondrial carrier (TC 2.A.29) family.</text>
</comment>
<keyword evidence="9 10" id="KW-0472">Membrane</keyword>
<gene>
    <name evidence="13" type="primary">CRC1_1</name>
    <name evidence="13" type="ORF">QQX98_005993</name>
</gene>
<evidence type="ECO:0000313" key="14">
    <source>
        <dbReference type="Proteomes" id="UP001498476"/>
    </source>
</evidence>
<keyword evidence="4 10" id="KW-0812">Transmembrane</keyword>
<evidence type="ECO:0000256" key="8">
    <source>
        <dbReference type="ARBA" id="ARBA00023128"/>
    </source>
</evidence>
<feature type="non-terminal residue" evidence="13">
    <location>
        <position position="102"/>
    </location>
</feature>
<keyword evidence="3 11" id="KW-0813">Transport</keyword>
<evidence type="ECO:0000256" key="10">
    <source>
        <dbReference type="PROSITE-ProRule" id="PRU00282"/>
    </source>
</evidence>
<evidence type="ECO:0000256" key="2">
    <source>
        <dbReference type="ARBA" id="ARBA00006375"/>
    </source>
</evidence>
<dbReference type="PROSITE" id="PS50920">
    <property type="entry name" value="SOLCAR"/>
    <property type="match status" value="1"/>
</dbReference>
<dbReference type="EMBL" id="JAZAVJ010000085">
    <property type="protein sequence ID" value="KAK7415348.1"/>
    <property type="molecule type" value="Genomic_DNA"/>
</dbReference>
<dbReference type="Gene3D" id="1.50.40.10">
    <property type="entry name" value="Mitochondrial carrier domain"/>
    <property type="match status" value="1"/>
</dbReference>
<evidence type="ECO:0000256" key="9">
    <source>
        <dbReference type="ARBA" id="ARBA00023136"/>
    </source>
</evidence>
<comment type="caution">
    <text evidence="13">The sequence shown here is derived from an EMBL/GenBank/DDBJ whole genome shotgun (WGS) entry which is preliminary data.</text>
</comment>
<evidence type="ECO:0000313" key="13">
    <source>
        <dbReference type="EMBL" id="KAK7415348.1"/>
    </source>
</evidence>
<feature type="region of interest" description="Disordered" evidence="12">
    <location>
        <begin position="1"/>
        <end position="25"/>
    </location>
</feature>
<sequence>MSATDSSPDLAPVVSLNPEEPPKAASSALAQQVRALAAGGFGGICAVVVGHPFDLVKVRLQTAERGVYSSAVDVVRKSIARDGLRRGLYAGVSAPLVGVTPM</sequence>
<dbReference type="SUPFAM" id="SSF103506">
    <property type="entry name" value="Mitochondrial carrier"/>
    <property type="match status" value="1"/>
</dbReference>
<dbReference type="Proteomes" id="UP001498476">
    <property type="component" value="Unassembled WGS sequence"/>
</dbReference>
<dbReference type="InterPro" id="IPR023395">
    <property type="entry name" value="MCP_dom_sf"/>
</dbReference>
<evidence type="ECO:0000256" key="6">
    <source>
        <dbReference type="ARBA" id="ARBA00022792"/>
    </source>
</evidence>
<dbReference type="Pfam" id="PF00153">
    <property type="entry name" value="Mito_carr"/>
    <property type="match status" value="1"/>
</dbReference>
<comment type="subcellular location">
    <subcellularLocation>
        <location evidence="1">Mitochondrion membrane</location>
        <topology evidence="1">Multi-pass membrane protein</topology>
    </subcellularLocation>
</comment>
<keyword evidence="14" id="KW-1185">Reference proteome</keyword>
<accession>A0ABR1H2P0</accession>
<keyword evidence="7" id="KW-1133">Transmembrane helix</keyword>
<evidence type="ECO:0000256" key="5">
    <source>
        <dbReference type="ARBA" id="ARBA00022737"/>
    </source>
</evidence>
<dbReference type="PANTHER" id="PTHR45624">
    <property type="entry name" value="MITOCHONDRIAL BASIC AMINO ACIDS TRANSPORTER-RELATED"/>
    <property type="match status" value="1"/>
</dbReference>
<reference evidence="13 14" key="1">
    <citation type="journal article" date="2025" name="Microbiol. Resour. Announc.">
        <title>Draft genome sequences for Neonectria magnoliae and Neonectria punicea, canker pathogens of Liriodendron tulipifera and Acer saccharum in West Virginia.</title>
        <authorList>
            <person name="Petronek H.M."/>
            <person name="Kasson M.T."/>
            <person name="Metheny A.M."/>
            <person name="Stauder C.M."/>
            <person name="Lovett B."/>
            <person name="Lynch S.C."/>
            <person name="Garnas J.R."/>
            <person name="Kasson L.R."/>
            <person name="Stajich J.E."/>
        </authorList>
    </citation>
    <scope>NUCLEOTIDE SEQUENCE [LARGE SCALE GENOMIC DNA]</scope>
    <source>
        <strain evidence="13 14">NRRL 64653</strain>
    </source>
</reference>
<organism evidence="13 14">
    <name type="scientific">Neonectria punicea</name>
    <dbReference type="NCBI Taxonomy" id="979145"/>
    <lineage>
        <taxon>Eukaryota</taxon>
        <taxon>Fungi</taxon>
        <taxon>Dikarya</taxon>
        <taxon>Ascomycota</taxon>
        <taxon>Pezizomycotina</taxon>
        <taxon>Sordariomycetes</taxon>
        <taxon>Hypocreomycetidae</taxon>
        <taxon>Hypocreales</taxon>
        <taxon>Nectriaceae</taxon>
        <taxon>Neonectria</taxon>
    </lineage>
</organism>
<keyword evidence="6" id="KW-0999">Mitochondrion inner membrane</keyword>
<dbReference type="PANTHER" id="PTHR45624:SF4">
    <property type="entry name" value="CONGESTED-LIKE TRACHEA PROTEIN-RELATED"/>
    <property type="match status" value="1"/>
</dbReference>
<name>A0ABR1H2P0_9HYPO</name>
<evidence type="ECO:0000256" key="12">
    <source>
        <dbReference type="SAM" id="MobiDB-lite"/>
    </source>
</evidence>
<keyword evidence="8" id="KW-0496">Mitochondrion</keyword>
<dbReference type="InterPro" id="IPR018108">
    <property type="entry name" value="MCP_transmembrane"/>
</dbReference>
<evidence type="ECO:0000256" key="3">
    <source>
        <dbReference type="ARBA" id="ARBA00022448"/>
    </source>
</evidence>
<keyword evidence="5" id="KW-0677">Repeat</keyword>
<protein>
    <submittedName>
        <fullName evidence="13">Carnitine transporter</fullName>
    </submittedName>
</protein>
<evidence type="ECO:0000256" key="11">
    <source>
        <dbReference type="RuleBase" id="RU000488"/>
    </source>
</evidence>
<proteinExistence type="inferred from homology"/>
<evidence type="ECO:0000256" key="7">
    <source>
        <dbReference type="ARBA" id="ARBA00022989"/>
    </source>
</evidence>
<evidence type="ECO:0000256" key="4">
    <source>
        <dbReference type="ARBA" id="ARBA00022692"/>
    </source>
</evidence>
<dbReference type="InterPro" id="IPR050567">
    <property type="entry name" value="Mitochondrial_Carrier"/>
</dbReference>